<comment type="caution">
    <text evidence="1">The sequence shown here is derived from an EMBL/GenBank/DDBJ whole genome shotgun (WGS) entry which is preliminary data.</text>
</comment>
<reference evidence="1 2" key="1">
    <citation type="submission" date="2022-02" db="EMBL/GenBank/DDBJ databases">
        <authorList>
            <person name="Min J."/>
        </authorList>
    </citation>
    <scope>NUCLEOTIDE SEQUENCE [LARGE SCALE GENOMIC DNA]</scope>
    <source>
        <strain evidence="1 2">GR10-1</strain>
    </source>
</reference>
<evidence type="ECO:0000313" key="1">
    <source>
        <dbReference type="EMBL" id="MCH5598981.1"/>
    </source>
</evidence>
<dbReference type="EMBL" id="JAKWBL010000002">
    <property type="protein sequence ID" value="MCH5598981.1"/>
    <property type="molecule type" value="Genomic_DNA"/>
</dbReference>
<gene>
    <name evidence="1" type="ORF">MKP09_14235</name>
</gene>
<dbReference type="Proteomes" id="UP001202248">
    <property type="component" value="Unassembled WGS sequence"/>
</dbReference>
<evidence type="ECO:0008006" key="3">
    <source>
        <dbReference type="Google" id="ProtNLM"/>
    </source>
</evidence>
<evidence type="ECO:0000313" key="2">
    <source>
        <dbReference type="Proteomes" id="UP001202248"/>
    </source>
</evidence>
<accession>A0ABS9SKS6</accession>
<dbReference type="PROSITE" id="PS51257">
    <property type="entry name" value="PROKAR_LIPOPROTEIN"/>
    <property type="match status" value="1"/>
</dbReference>
<keyword evidence="2" id="KW-1185">Reference proteome</keyword>
<organism evidence="1 2">
    <name type="scientific">Niabella ginsengisoli</name>
    <dbReference type="NCBI Taxonomy" id="522298"/>
    <lineage>
        <taxon>Bacteria</taxon>
        <taxon>Pseudomonadati</taxon>
        <taxon>Bacteroidota</taxon>
        <taxon>Chitinophagia</taxon>
        <taxon>Chitinophagales</taxon>
        <taxon>Chitinophagaceae</taxon>
        <taxon>Niabella</taxon>
    </lineage>
</organism>
<dbReference type="RefSeq" id="WP_240830642.1">
    <property type="nucleotide sequence ID" value="NZ_JAKWBL010000002.1"/>
</dbReference>
<name>A0ABS9SKS6_9BACT</name>
<sequence>MKRSIYLLAVIGTILFLTSCAKDVEDVNFVPEVKISFQEGGIAILLRLKRALISILQRLMYNHPDRSSTFLKFILLTLKPVTVIH</sequence>
<proteinExistence type="predicted"/>
<protein>
    <recommendedName>
        <fullName evidence="3">Lipoprotein</fullName>
    </recommendedName>
</protein>